<comment type="catalytic activity">
    <reaction evidence="8">
        <text>fluoride(in) = fluoride(out)</text>
        <dbReference type="Rhea" id="RHEA:76159"/>
        <dbReference type="ChEBI" id="CHEBI:17051"/>
    </reaction>
    <physiologicalReaction direction="left-to-right" evidence="8">
        <dbReference type="Rhea" id="RHEA:76160"/>
    </physiologicalReaction>
</comment>
<keyword evidence="10" id="KW-0479">Metal-binding</keyword>
<dbReference type="EMBL" id="SLXK01000002">
    <property type="protein sequence ID" value="TCP31524.1"/>
    <property type="molecule type" value="Genomic_DNA"/>
</dbReference>
<dbReference type="HAMAP" id="MF_00454">
    <property type="entry name" value="FluC"/>
    <property type="match status" value="1"/>
</dbReference>
<comment type="subcellular location">
    <subcellularLocation>
        <location evidence="1 10">Cell membrane</location>
        <topology evidence="1 10">Multi-pass membrane protein</topology>
    </subcellularLocation>
</comment>
<evidence type="ECO:0000256" key="1">
    <source>
        <dbReference type="ARBA" id="ARBA00004651"/>
    </source>
</evidence>
<evidence type="ECO:0000256" key="2">
    <source>
        <dbReference type="ARBA" id="ARBA00022475"/>
    </source>
</evidence>
<comment type="activity regulation">
    <text evidence="10">Na(+) is not transported, but it plays an essential structural role and its presence is essential for fluoride channel function.</text>
</comment>
<dbReference type="GO" id="GO:0062054">
    <property type="term" value="F:fluoride channel activity"/>
    <property type="evidence" value="ECO:0007669"/>
    <property type="project" value="UniProtKB-UniRule"/>
</dbReference>
<keyword evidence="2 10" id="KW-1003">Cell membrane</keyword>
<dbReference type="AlphaFoldDB" id="A0A4R2PB52"/>
<dbReference type="OrthoDB" id="9815830at2"/>
<keyword evidence="10" id="KW-0406">Ion transport</keyword>
<gene>
    <name evidence="10" type="primary">fluC</name>
    <name evidence="10" type="synonym">crcB</name>
    <name evidence="11" type="ORF">EV207_10211</name>
</gene>
<evidence type="ECO:0000313" key="12">
    <source>
        <dbReference type="Proteomes" id="UP000295416"/>
    </source>
</evidence>
<evidence type="ECO:0000256" key="6">
    <source>
        <dbReference type="ARBA" id="ARBA00023303"/>
    </source>
</evidence>
<keyword evidence="12" id="KW-1185">Reference proteome</keyword>
<evidence type="ECO:0000256" key="4">
    <source>
        <dbReference type="ARBA" id="ARBA00022989"/>
    </source>
</evidence>
<keyword evidence="3 10" id="KW-0812">Transmembrane</keyword>
<protein>
    <recommendedName>
        <fullName evidence="10">Fluoride-specific ion channel FluC</fullName>
    </recommendedName>
</protein>
<evidence type="ECO:0000256" key="10">
    <source>
        <dbReference type="HAMAP-Rule" id="MF_00454"/>
    </source>
</evidence>
<dbReference type="Pfam" id="PF02537">
    <property type="entry name" value="CRCB"/>
    <property type="match status" value="1"/>
</dbReference>
<comment type="caution">
    <text evidence="10">Lacks conserved residue(s) required for the propagation of feature annotation.</text>
</comment>
<evidence type="ECO:0000256" key="9">
    <source>
        <dbReference type="ARBA" id="ARBA00049940"/>
    </source>
</evidence>
<proteinExistence type="inferred from homology"/>
<evidence type="ECO:0000313" key="11">
    <source>
        <dbReference type="EMBL" id="TCP31524.1"/>
    </source>
</evidence>
<evidence type="ECO:0000256" key="7">
    <source>
        <dbReference type="ARBA" id="ARBA00035120"/>
    </source>
</evidence>
<comment type="function">
    <text evidence="9 10">Fluoride-specific ion channel. Important for reducing fluoride concentration in the cell, thus reducing its toxicity.</text>
</comment>
<keyword evidence="10" id="KW-0915">Sodium</keyword>
<accession>A0A4R2PB52</accession>
<feature type="transmembrane region" description="Helical" evidence="10">
    <location>
        <begin position="44"/>
        <end position="74"/>
    </location>
</feature>
<dbReference type="GO" id="GO:0005886">
    <property type="term" value="C:plasma membrane"/>
    <property type="evidence" value="ECO:0007669"/>
    <property type="project" value="UniProtKB-SubCell"/>
</dbReference>
<keyword evidence="5 10" id="KW-0472">Membrane</keyword>
<dbReference type="PANTHER" id="PTHR28259:SF1">
    <property type="entry name" value="FLUORIDE EXPORT PROTEIN 1-RELATED"/>
    <property type="match status" value="1"/>
</dbReference>
<dbReference type="RefSeq" id="WP_132743021.1">
    <property type="nucleotide sequence ID" value="NZ_SLXK01000002.1"/>
</dbReference>
<feature type="transmembrane region" description="Helical" evidence="10">
    <location>
        <begin position="95"/>
        <end position="118"/>
    </location>
</feature>
<reference evidence="11 12" key="1">
    <citation type="submission" date="2019-03" db="EMBL/GenBank/DDBJ databases">
        <title>Genomic Encyclopedia of Type Strains, Phase IV (KMG-IV): sequencing the most valuable type-strain genomes for metagenomic binning, comparative biology and taxonomic classification.</title>
        <authorList>
            <person name="Goeker M."/>
        </authorList>
    </citation>
    <scope>NUCLEOTIDE SEQUENCE [LARGE SCALE GENOMIC DNA]</scope>
    <source>
        <strain evidence="11 12">DSM 19377</strain>
    </source>
</reference>
<dbReference type="Proteomes" id="UP000295416">
    <property type="component" value="Unassembled WGS sequence"/>
</dbReference>
<evidence type="ECO:0000256" key="8">
    <source>
        <dbReference type="ARBA" id="ARBA00035585"/>
    </source>
</evidence>
<feature type="binding site" evidence="10">
    <location>
        <position position="74"/>
    </location>
    <ligand>
        <name>Na(+)</name>
        <dbReference type="ChEBI" id="CHEBI:29101"/>
        <note>structural</note>
    </ligand>
</feature>
<dbReference type="NCBIfam" id="NF010801">
    <property type="entry name" value="PRK14205.1"/>
    <property type="match status" value="1"/>
</dbReference>
<evidence type="ECO:0000256" key="3">
    <source>
        <dbReference type="ARBA" id="ARBA00022692"/>
    </source>
</evidence>
<feature type="binding site" evidence="10">
    <location>
        <position position="71"/>
    </location>
    <ligand>
        <name>Na(+)</name>
        <dbReference type="ChEBI" id="CHEBI:29101"/>
        <note>structural</note>
    </ligand>
</feature>
<evidence type="ECO:0000256" key="5">
    <source>
        <dbReference type="ARBA" id="ARBA00023136"/>
    </source>
</evidence>
<dbReference type="PANTHER" id="PTHR28259">
    <property type="entry name" value="FLUORIDE EXPORT PROTEIN 1-RELATED"/>
    <property type="match status" value="1"/>
</dbReference>
<sequence>MIGHFLLVGLGGLFGAIARQRISTLLNKRTISGFPYGTLTVNLLGSLLLGFIVGSGLASTWELIVGTGFMGAFTTFSTFKIENIQMGAHQKWKMLVAYLIISYGGGIALAFLGMIVGIKNAM</sequence>
<dbReference type="GO" id="GO:0046872">
    <property type="term" value="F:metal ion binding"/>
    <property type="evidence" value="ECO:0007669"/>
    <property type="project" value="UniProtKB-KW"/>
</dbReference>
<comment type="caution">
    <text evidence="11">The sequence shown here is derived from an EMBL/GenBank/DDBJ whole genome shotgun (WGS) entry which is preliminary data.</text>
</comment>
<comment type="similarity">
    <text evidence="7 10">Belongs to the fluoride channel Fluc/FEX (TC 1.A.43) family.</text>
</comment>
<dbReference type="InterPro" id="IPR003691">
    <property type="entry name" value="FluC"/>
</dbReference>
<dbReference type="GO" id="GO:0140114">
    <property type="term" value="P:cellular detoxification of fluoride"/>
    <property type="evidence" value="ECO:0007669"/>
    <property type="project" value="UniProtKB-UniRule"/>
</dbReference>
<organism evidence="11 12">
    <name type="scientific">Scopulibacillus darangshiensis</name>
    <dbReference type="NCBI Taxonomy" id="442528"/>
    <lineage>
        <taxon>Bacteria</taxon>
        <taxon>Bacillati</taxon>
        <taxon>Bacillota</taxon>
        <taxon>Bacilli</taxon>
        <taxon>Bacillales</taxon>
        <taxon>Sporolactobacillaceae</taxon>
        <taxon>Scopulibacillus</taxon>
    </lineage>
</organism>
<keyword evidence="10" id="KW-0813">Transport</keyword>
<name>A0A4R2PB52_9BACL</name>
<keyword evidence="6 10" id="KW-0407">Ion channel</keyword>
<keyword evidence="4 10" id="KW-1133">Transmembrane helix</keyword>